<keyword evidence="3" id="KW-1185">Reference proteome</keyword>
<dbReference type="OrthoDB" id="289531at2"/>
<sequence length="236" mass="26227">MNLVKYQSELEYMIETRNFDQRSKLENLATLSPEHQKVWEDFLIIEHTLPAWKQTLPEIDLVEAVMSQLAGPPNHSLESTIPSEVPFTTDRTSHTSTRWLYGSLLTAAALLIAISLKFSGDQPAMVPPNTIATNTNIISDPQIPPIKTKTPNQSFNQLLRNAGAASWGLAQSTAGTMTEAVSLVPVTRPTPETTGVVPAESHWVDDINHEMQPLKDQISHAWNFILHSVPEESTRI</sequence>
<gene>
    <name evidence="2" type="ORF">Pan241w_12920</name>
</gene>
<dbReference type="AlphaFoldDB" id="A0A517RBI1"/>
<name>A0A517RBI1_9PLAN</name>
<proteinExistence type="predicted"/>
<dbReference type="Proteomes" id="UP000317171">
    <property type="component" value="Chromosome"/>
</dbReference>
<feature type="transmembrane region" description="Helical" evidence="1">
    <location>
        <begin position="99"/>
        <end position="118"/>
    </location>
</feature>
<dbReference type="RefSeq" id="WP_145212502.1">
    <property type="nucleotide sequence ID" value="NZ_CP036269.1"/>
</dbReference>
<keyword evidence="1" id="KW-0812">Transmembrane</keyword>
<keyword evidence="1" id="KW-1133">Transmembrane helix</keyword>
<keyword evidence="1" id="KW-0472">Membrane</keyword>
<evidence type="ECO:0000256" key="1">
    <source>
        <dbReference type="SAM" id="Phobius"/>
    </source>
</evidence>
<dbReference type="EMBL" id="CP036269">
    <property type="protein sequence ID" value="QDT41232.1"/>
    <property type="molecule type" value="Genomic_DNA"/>
</dbReference>
<dbReference type="KEGG" id="gaz:Pan241w_12920"/>
<reference evidence="2 3" key="1">
    <citation type="submission" date="2019-02" db="EMBL/GenBank/DDBJ databases">
        <title>Deep-cultivation of Planctomycetes and their phenomic and genomic characterization uncovers novel biology.</title>
        <authorList>
            <person name="Wiegand S."/>
            <person name="Jogler M."/>
            <person name="Boedeker C."/>
            <person name="Pinto D."/>
            <person name="Vollmers J."/>
            <person name="Rivas-Marin E."/>
            <person name="Kohn T."/>
            <person name="Peeters S.H."/>
            <person name="Heuer A."/>
            <person name="Rast P."/>
            <person name="Oberbeckmann S."/>
            <person name="Bunk B."/>
            <person name="Jeske O."/>
            <person name="Meyerdierks A."/>
            <person name="Storesund J.E."/>
            <person name="Kallscheuer N."/>
            <person name="Luecker S."/>
            <person name="Lage O.M."/>
            <person name="Pohl T."/>
            <person name="Merkel B.J."/>
            <person name="Hornburger P."/>
            <person name="Mueller R.-W."/>
            <person name="Bruemmer F."/>
            <person name="Labrenz M."/>
            <person name="Spormann A.M."/>
            <person name="Op den Camp H."/>
            <person name="Overmann J."/>
            <person name="Amann R."/>
            <person name="Jetten M.S.M."/>
            <person name="Mascher T."/>
            <person name="Medema M.H."/>
            <person name="Devos D.P."/>
            <person name="Kaster A.-K."/>
            <person name="Ovreas L."/>
            <person name="Rohde M."/>
            <person name="Galperin M.Y."/>
            <person name="Jogler C."/>
        </authorList>
    </citation>
    <scope>NUCLEOTIDE SEQUENCE [LARGE SCALE GENOMIC DNA]</scope>
    <source>
        <strain evidence="2 3">Pan241w</strain>
    </source>
</reference>
<accession>A0A517RBI1</accession>
<protein>
    <submittedName>
        <fullName evidence="2">Uncharacterized protein</fullName>
    </submittedName>
</protein>
<evidence type="ECO:0000313" key="2">
    <source>
        <dbReference type="EMBL" id="QDT41232.1"/>
    </source>
</evidence>
<organism evidence="2 3">
    <name type="scientific">Gimesia alba</name>
    <dbReference type="NCBI Taxonomy" id="2527973"/>
    <lineage>
        <taxon>Bacteria</taxon>
        <taxon>Pseudomonadati</taxon>
        <taxon>Planctomycetota</taxon>
        <taxon>Planctomycetia</taxon>
        <taxon>Planctomycetales</taxon>
        <taxon>Planctomycetaceae</taxon>
        <taxon>Gimesia</taxon>
    </lineage>
</organism>
<evidence type="ECO:0000313" key="3">
    <source>
        <dbReference type="Proteomes" id="UP000317171"/>
    </source>
</evidence>